<dbReference type="EMBL" id="DTBE01000070">
    <property type="protein sequence ID" value="HGQ59598.1"/>
    <property type="molecule type" value="Genomic_DNA"/>
</dbReference>
<accession>A0A7J3KGI2</accession>
<protein>
    <submittedName>
        <fullName evidence="1">Uncharacterized protein</fullName>
    </submittedName>
</protein>
<dbReference type="AlphaFoldDB" id="A0A7J3KGI2"/>
<gene>
    <name evidence="1" type="ORF">ENU09_02655</name>
</gene>
<comment type="caution">
    <text evidence="1">The sequence shown here is derived from an EMBL/GenBank/DDBJ whole genome shotgun (WGS) entry which is preliminary data.</text>
</comment>
<sequence>MNPGLIIGAGFEASTCISTAFTLSDDGFGAIYLQVPLLCFNDDWVVVYEPVASLWNNLHESSVDLGFHQSLVEKVLYAMPEHVSKQLIGIVNHVVNEPLQQLFFQVFLNRDL</sequence>
<evidence type="ECO:0000313" key="1">
    <source>
        <dbReference type="EMBL" id="HGQ59598.1"/>
    </source>
</evidence>
<reference evidence="1" key="1">
    <citation type="journal article" date="2020" name="mSystems">
        <title>Genome- and Community-Level Interaction Insights into Carbon Utilization and Element Cycling Functions of Hydrothermarchaeota in Hydrothermal Sediment.</title>
        <authorList>
            <person name="Zhou Z."/>
            <person name="Liu Y."/>
            <person name="Xu W."/>
            <person name="Pan J."/>
            <person name="Luo Z.H."/>
            <person name="Li M."/>
        </authorList>
    </citation>
    <scope>NUCLEOTIDE SEQUENCE [LARGE SCALE GENOMIC DNA]</scope>
    <source>
        <strain evidence="1">SpSt-638</strain>
    </source>
</reference>
<proteinExistence type="predicted"/>
<organism evidence="1">
    <name type="scientific">Staphylothermus marinus</name>
    <dbReference type="NCBI Taxonomy" id="2280"/>
    <lineage>
        <taxon>Archaea</taxon>
        <taxon>Thermoproteota</taxon>
        <taxon>Thermoprotei</taxon>
        <taxon>Desulfurococcales</taxon>
        <taxon>Desulfurococcaceae</taxon>
        <taxon>Staphylothermus</taxon>
    </lineage>
</organism>
<name>A0A7J3KGI2_STAMA</name>